<dbReference type="HOGENOM" id="CLU_011531_3_0_1"/>
<evidence type="ECO:0000313" key="20">
    <source>
        <dbReference type="VGNC" id="VGNC:99583"/>
    </source>
</evidence>
<feature type="domain" description="Peptidase S54 rhomboid" evidence="16">
    <location>
        <begin position="650"/>
        <end position="765"/>
    </location>
</feature>
<feature type="region of interest" description="Disordered" evidence="15">
    <location>
        <begin position="1"/>
        <end position="55"/>
    </location>
</feature>
<keyword evidence="12" id="KW-0340">Growth factor binding</keyword>
<evidence type="ECO:0000256" key="9">
    <source>
        <dbReference type="ARBA" id="ARBA00023034"/>
    </source>
</evidence>
<dbReference type="GO" id="GO:0005789">
    <property type="term" value="C:endoplasmic reticulum membrane"/>
    <property type="evidence" value="ECO:0000318"/>
    <property type="project" value="GO_Central"/>
</dbReference>
<dbReference type="InterPro" id="IPR035952">
    <property type="entry name" value="Rhomboid-like_sf"/>
</dbReference>
<accession>F6ZPC8</accession>
<dbReference type="Proteomes" id="UP000006718">
    <property type="component" value="Chromosome 20"/>
</dbReference>
<evidence type="ECO:0000256" key="8">
    <source>
        <dbReference type="ARBA" id="ARBA00022989"/>
    </source>
</evidence>
<feature type="compositionally biased region" description="Low complexity" evidence="15">
    <location>
        <begin position="25"/>
        <end position="36"/>
    </location>
</feature>
<dbReference type="InterPro" id="IPR051512">
    <property type="entry name" value="Inactive_Rhomboid"/>
</dbReference>
<dbReference type="GO" id="GO:0050708">
    <property type="term" value="P:regulation of protein secretion"/>
    <property type="evidence" value="ECO:0000318"/>
    <property type="project" value="GO_Central"/>
</dbReference>
<keyword evidence="7" id="KW-0813">Transport</keyword>
<dbReference type="InParanoid" id="F6ZPC8"/>
<dbReference type="PANTHER" id="PTHR45965">
    <property type="entry name" value="INACTIVE RHOMBOID PROTEIN"/>
    <property type="match status" value="1"/>
</dbReference>
<dbReference type="GO" id="GO:0061136">
    <property type="term" value="P:regulation of proteasomal protein catabolic process"/>
    <property type="evidence" value="ECO:0007669"/>
    <property type="project" value="Ensembl"/>
</dbReference>
<dbReference type="GO" id="GO:0042058">
    <property type="term" value="P:regulation of epidermal growth factor receptor signaling pathway"/>
    <property type="evidence" value="ECO:0000318"/>
    <property type="project" value="GO_Central"/>
</dbReference>
<feature type="transmembrane region" description="Helical" evidence="14">
    <location>
        <begin position="429"/>
        <end position="451"/>
    </location>
</feature>
<dbReference type="GO" id="GO:0000139">
    <property type="term" value="C:Golgi membrane"/>
    <property type="evidence" value="ECO:0007669"/>
    <property type="project" value="UniProtKB-SubCell"/>
</dbReference>
<dbReference type="Bgee" id="ENSMMUG00000000588">
    <property type="expression patterns" value="Expressed in lung and 20 other cell types or tissues"/>
</dbReference>
<feature type="transmembrane region" description="Helical" evidence="14">
    <location>
        <begin position="695"/>
        <end position="713"/>
    </location>
</feature>
<dbReference type="Pfam" id="PF01694">
    <property type="entry name" value="Rhomboid"/>
    <property type="match status" value="1"/>
</dbReference>
<feature type="transmembrane region" description="Helical" evidence="14">
    <location>
        <begin position="782"/>
        <end position="803"/>
    </location>
</feature>
<evidence type="ECO:0000259" key="17">
    <source>
        <dbReference type="Pfam" id="PF12595"/>
    </source>
</evidence>
<evidence type="ECO:0000259" key="16">
    <source>
        <dbReference type="Pfam" id="PF01694"/>
    </source>
</evidence>
<comment type="similarity">
    <text evidence="4 14">Belongs to the peptidase S54 family.</text>
</comment>
<dbReference type="Pfam" id="PF12595">
    <property type="entry name" value="iRhom1-2_N"/>
    <property type="match status" value="1"/>
</dbReference>
<dbReference type="Gene3D" id="1.20.1540.10">
    <property type="entry name" value="Rhomboid-like"/>
    <property type="match status" value="1"/>
</dbReference>
<feature type="transmembrane region" description="Helical" evidence="14">
    <location>
        <begin position="671"/>
        <end position="689"/>
    </location>
</feature>
<evidence type="ECO:0000256" key="15">
    <source>
        <dbReference type="SAM" id="MobiDB-lite"/>
    </source>
</evidence>
<evidence type="ECO:0000256" key="1">
    <source>
        <dbReference type="ARBA" id="ARBA00002661"/>
    </source>
</evidence>
<keyword evidence="7" id="KW-0653">Protein transport</keyword>
<evidence type="ECO:0000256" key="7">
    <source>
        <dbReference type="ARBA" id="ARBA00022927"/>
    </source>
</evidence>
<dbReference type="VEuPathDB" id="HostDB:ENSMMUG00000000588"/>
<keyword evidence="10 14" id="KW-0472">Membrane</keyword>
<keyword evidence="5 14" id="KW-0812">Transmembrane</keyword>
<dbReference type="GO" id="GO:0015031">
    <property type="term" value="P:protein transport"/>
    <property type="evidence" value="ECO:0007669"/>
    <property type="project" value="UniProtKB-KW"/>
</dbReference>
<evidence type="ECO:0000256" key="2">
    <source>
        <dbReference type="ARBA" id="ARBA00004477"/>
    </source>
</evidence>
<reference evidence="18" key="2">
    <citation type="submission" date="2019-01" db="EMBL/GenBank/DDBJ databases">
        <authorList>
            <person name="Graves T."/>
            <person name="Eichler E.E."/>
            <person name="Wilson R.K."/>
        </authorList>
    </citation>
    <scope>NUCLEOTIDE SEQUENCE [LARGE SCALE GENOMIC DNA]</scope>
    <source>
        <strain evidence="18">17573</strain>
    </source>
</reference>
<dbReference type="GO" id="GO:0019838">
    <property type="term" value="F:growth factor binding"/>
    <property type="evidence" value="ECO:0007669"/>
    <property type="project" value="UniProtKB-KW"/>
</dbReference>
<evidence type="ECO:0000256" key="4">
    <source>
        <dbReference type="ARBA" id="ARBA00009045"/>
    </source>
</evidence>
<dbReference type="GO" id="GO:0008283">
    <property type="term" value="P:cell population proliferation"/>
    <property type="evidence" value="ECO:0007669"/>
    <property type="project" value="Ensembl"/>
</dbReference>
<keyword evidence="11" id="KW-0325">Glycoprotein</keyword>
<keyword evidence="8 14" id="KW-1133">Transmembrane helix</keyword>
<evidence type="ECO:0000313" key="18">
    <source>
        <dbReference type="Ensembl" id="ENSMMUP00000000791.4"/>
    </source>
</evidence>
<evidence type="ECO:0000256" key="3">
    <source>
        <dbReference type="ARBA" id="ARBA00004653"/>
    </source>
</evidence>
<dbReference type="GO" id="GO:0016477">
    <property type="term" value="P:cell migration"/>
    <property type="evidence" value="ECO:0007669"/>
    <property type="project" value="Ensembl"/>
</dbReference>
<dbReference type="OMA" id="GGTENMA"/>
<comment type="caution">
    <text evidence="14">Lacks conserved residue(s) required for the propagation of feature annotation.</text>
</comment>
<organism evidence="18 19">
    <name type="scientific">Macaca mulatta</name>
    <name type="common">Rhesus macaque</name>
    <dbReference type="NCBI Taxonomy" id="9544"/>
    <lineage>
        <taxon>Eukaryota</taxon>
        <taxon>Metazoa</taxon>
        <taxon>Chordata</taxon>
        <taxon>Craniata</taxon>
        <taxon>Vertebrata</taxon>
        <taxon>Euteleostomi</taxon>
        <taxon>Mammalia</taxon>
        <taxon>Eutheria</taxon>
        <taxon>Euarchontoglires</taxon>
        <taxon>Primates</taxon>
        <taxon>Haplorrhini</taxon>
        <taxon>Catarrhini</taxon>
        <taxon>Cercopithecidae</taxon>
        <taxon>Cercopithecinae</taxon>
        <taxon>Macaca</taxon>
    </lineage>
</organism>
<reference evidence="19" key="1">
    <citation type="journal article" date="2007" name="Science">
        <title>Evolutionary and biomedical insights from the rhesus macaque genome.</title>
        <authorList>
            <person name="Gibbs R.A."/>
            <person name="Rogers J."/>
            <person name="Katze M.G."/>
            <person name="Bumgarner R."/>
            <person name="Weinstock G.M."/>
            <person name="Mardis E.R."/>
            <person name="Remington K.A."/>
            <person name="Strausberg R.L."/>
            <person name="Venter J.C."/>
            <person name="Wilson R.K."/>
            <person name="Batzer M.A."/>
            <person name="Bustamante C.D."/>
            <person name="Eichler E.E."/>
            <person name="Hahn M.W."/>
            <person name="Hardison R.C."/>
            <person name="Makova K.D."/>
            <person name="Miller W."/>
            <person name="Milosavljevic A."/>
            <person name="Palermo R.E."/>
            <person name="Siepel A."/>
            <person name="Sikela J.M."/>
            <person name="Attaway T."/>
            <person name="Bell S."/>
            <person name="Bernard K.E."/>
            <person name="Buhay C.J."/>
            <person name="Chandrabose M.N."/>
            <person name="Dao M."/>
            <person name="Davis C."/>
            <person name="Delehaunty K.D."/>
            <person name="Ding Y."/>
            <person name="Dinh H.H."/>
            <person name="Dugan-Rocha S."/>
            <person name="Fulton L.A."/>
            <person name="Gabisi R.A."/>
            <person name="Garner T.T."/>
            <person name="Godfrey J."/>
            <person name="Hawes A.C."/>
            <person name="Hernandez J."/>
            <person name="Hines S."/>
            <person name="Holder M."/>
            <person name="Hume J."/>
            <person name="Jhangiani S.N."/>
            <person name="Joshi V."/>
            <person name="Khan Z.M."/>
            <person name="Kirkness E.F."/>
            <person name="Cree A."/>
            <person name="Fowler R.G."/>
            <person name="Lee S."/>
            <person name="Lewis L.R."/>
            <person name="Li Z."/>
            <person name="Liu Y.-S."/>
            <person name="Moore S.M."/>
            <person name="Muzny D."/>
            <person name="Nazareth L.V."/>
            <person name="Ngo D.N."/>
            <person name="Okwuonu G.O."/>
            <person name="Pai G."/>
            <person name="Parker D."/>
            <person name="Paul H.A."/>
            <person name="Pfannkoch C."/>
            <person name="Pohl C.S."/>
            <person name="Rogers Y.-H.C."/>
            <person name="Ruiz S.J."/>
            <person name="Sabo A."/>
            <person name="Santibanez J."/>
            <person name="Schneider B.W."/>
            <person name="Smith S.M."/>
            <person name="Sodergren E."/>
            <person name="Svatek A.F."/>
            <person name="Utterback T.R."/>
            <person name="Vattathil S."/>
            <person name="Warren W."/>
            <person name="White C.S."/>
            <person name="Chinwalla A.T."/>
            <person name="Feng Y."/>
            <person name="Halpern A.L."/>
            <person name="Hillier L.W."/>
            <person name="Huang X."/>
            <person name="Minx P."/>
            <person name="Nelson J.O."/>
            <person name="Pepin K.H."/>
            <person name="Qin X."/>
            <person name="Sutton G.G."/>
            <person name="Venter E."/>
            <person name="Walenz B.P."/>
            <person name="Wallis J.W."/>
            <person name="Worley K.C."/>
            <person name="Yang S.-P."/>
            <person name="Jones S.M."/>
            <person name="Marra M.A."/>
            <person name="Rocchi M."/>
            <person name="Schein J.E."/>
            <person name="Baertsch R."/>
            <person name="Clarke L."/>
            <person name="Csuros M."/>
            <person name="Glasscock J."/>
            <person name="Harris R.A."/>
            <person name="Havlak P."/>
            <person name="Jackson A.R."/>
            <person name="Jiang H."/>
            <person name="Liu Y."/>
            <person name="Messina D.N."/>
            <person name="Shen Y."/>
            <person name="Song H.X.-Z."/>
            <person name="Wylie T."/>
            <person name="Zhang L."/>
            <person name="Birney E."/>
            <person name="Han K."/>
            <person name="Konkel M.K."/>
            <person name="Lee J."/>
            <person name="Smit A.F.A."/>
            <person name="Ullmer B."/>
            <person name="Wang H."/>
            <person name="Xing J."/>
            <person name="Burhans R."/>
            <person name="Cheng Z."/>
            <person name="Karro J.E."/>
            <person name="Ma J."/>
            <person name="Raney B."/>
            <person name="She X."/>
            <person name="Cox M.J."/>
            <person name="Demuth J.P."/>
            <person name="Dumas L.J."/>
            <person name="Han S.-G."/>
            <person name="Hopkins J."/>
            <person name="Karimpour-Fard A."/>
            <person name="Kim Y.H."/>
            <person name="Pollack J.R."/>
            <person name="Vinar T."/>
            <person name="Addo-Quaye C."/>
            <person name="Degenhardt J."/>
            <person name="Denby A."/>
            <person name="Hubisz M.J."/>
            <person name="Indap A."/>
            <person name="Kosiol C."/>
            <person name="Lahn B.T."/>
            <person name="Lawson H.A."/>
            <person name="Marklein A."/>
            <person name="Nielsen R."/>
            <person name="Vallender E.J."/>
            <person name="Clark A.G."/>
            <person name="Ferguson B."/>
            <person name="Hernandez R.D."/>
            <person name="Hirani K."/>
            <person name="Kehrer-Sawatzki H."/>
            <person name="Kolb J."/>
            <person name="Patil S."/>
            <person name="Pu L.-L."/>
            <person name="Ren Y."/>
            <person name="Smith D.G."/>
            <person name="Wheeler D.A."/>
            <person name="Schenck I."/>
            <person name="Ball E.V."/>
            <person name="Chen R."/>
            <person name="Cooper D.N."/>
            <person name="Giardine B."/>
            <person name="Hsu F."/>
            <person name="Kent W.J."/>
            <person name="Lesk A."/>
            <person name="Nelson D.L."/>
            <person name="O'brien W.E."/>
            <person name="Pruefer K."/>
            <person name="Stenson P.D."/>
            <person name="Wallace J.C."/>
            <person name="Ke H."/>
            <person name="Liu X.-M."/>
            <person name="Wang P."/>
            <person name="Xiang A.P."/>
            <person name="Yang F."/>
            <person name="Barber G.P."/>
            <person name="Haussler D."/>
            <person name="Karolchik D."/>
            <person name="Kern A.D."/>
            <person name="Kuhn R.M."/>
            <person name="Smith K.E."/>
            <person name="Zwieg A.S."/>
        </authorList>
    </citation>
    <scope>NUCLEOTIDE SEQUENCE [LARGE SCALE GENOMIC DNA]</scope>
    <source>
        <strain evidence="19">17573</strain>
    </source>
</reference>
<dbReference type="PANTHER" id="PTHR45965:SF4">
    <property type="entry name" value="INACTIVE RHOMBOID PROTEIN 1"/>
    <property type="match status" value="1"/>
</dbReference>
<dbReference type="VGNC" id="VGNC:99583">
    <property type="gene designation" value="RHBDF1"/>
</dbReference>
<comment type="subunit">
    <text evidence="13">Homodimer, or homooligomer. Interacts with TGFA and HBEGF. Interacts with EGF; may retain EGF in the endoplasmic reticulum and regulates its degradation through the endoplasmic reticulum-associated degradation (ERAD). Interacts (via cytoplasmic N-terminus) with FRMD8/iTAP; this interaction leads to mutual protein stabilization. Interacts with ADAM17/TACE.</text>
</comment>
<evidence type="ECO:0000313" key="19">
    <source>
        <dbReference type="Proteomes" id="UP000006718"/>
    </source>
</evidence>
<gene>
    <name evidence="18 20" type="primary">RHBDF1</name>
</gene>
<dbReference type="GeneTree" id="ENSGT00940000156278"/>
<evidence type="ECO:0000256" key="14">
    <source>
        <dbReference type="RuleBase" id="RU369051"/>
    </source>
</evidence>
<dbReference type="GO" id="GO:0050709">
    <property type="term" value="P:negative regulation of protein secretion"/>
    <property type="evidence" value="ECO:0007669"/>
    <property type="project" value="UniProtKB-UniRule"/>
</dbReference>
<comment type="subcellular location">
    <subcellularLocation>
        <location evidence="2 14">Endoplasmic reticulum membrane</location>
        <topology evidence="2 14">Multi-pass membrane protein</topology>
    </subcellularLocation>
    <subcellularLocation>
        <location evidence="3">Golgi apparatus membrane</location>
        <topology evidence="3">Multi-pass membrane protein</topology>
    </subcellularLocation>
</comment>
<keyword evidence="6 14" id="KW-0256">Endoplasmic reticulum</keyword>
<dbReference type="PaxDb" id="9544-ENSMMUP00000000791"/>
<feature type="domain" description="Inactive rhomboid protein 1/2 N-terminal" evidence="17">
    <location>
        <begin position="114"/>
        <end position="308"/>
    </location>
</feature>
<protein>
    <recommendedName>
        <fullName evidence="14">Inactive rhomboid protein</fullName>
        <shortName evidence="14">iRhom</shortName>
    </recommendedName>
    <alternativeName>
        <fullName evidence="14">Rhomboid family member</fullName>
    </alternativeName>
    <alternativeName>
        <fullName evidence="14">Rhomboid veinlet-like protein</fullName>
    </alternativeName>
</protein>
<feature type="transmembrane region" description="Helical" evidence="14">
    <location>
        <begin position="725"/>
        <end position="745"/>
    </location>
</feature>
<dbReference type="SUPFAM" id="SSF144091">
    <property type="entry name" value="Rhomboid-like"/>
    <property type="match status" value="1"/>
</dbReference>
<proteinExistence type="inferred from homology"/>
<feature type="transmembrane region" description="Helical" evidence="14">
    <location>
        <begin position="751"/>
        <end position="770"/>
    </location>
</feature>
<dbReference type="InterPro" id="IPR022241">
    <property type="entry name" value="iRhom1_2_N"/>
</dbReference>
<keyword evidence="19" id="KW-1185">Reference proteome</keyword>
<dbReference type="Ensembl" id="ENSMMUT00000000852.4">
    <property type="protein sequence ID" value="ENSMMUP00000000791.4"/>
    <property type="gene ID" value="ENSMMUG00000000588.4"/>
</dbReference>
<evidence type="ECO:0000256" key="5">
    <source>
        <dbReference type="ARBA" id="ARBA00022692"/>
    </source>
</evidence>
<dbReference type="AlphaFoldDB" id="F6ZPC8"/>
<dbReference type="STRING" id="9544.ENSMMUP00000000791"/>
<reference evidence="18" key="3">
    <citation type="submission" date="2025-08" db="UniProtKB">
        <authorList>
            <consortium name="Ensembl"/>
        </authorList>
    </citation>
    <scope>IDENTIFICATION</scope>
    <source>
        <strain evidence="18">17573</strain>
    </source>
</reference>
<comment type="function">
    <text evidence="1 14">Regulates ADAM17 protease, a sheddase of the epidermal growth factor (EGF) receptor ligands and TNF, thereby plays a role in sleep, cell survival, proliferation, migration and inflammation. Does not exhibit any protease activity on its own.</text>
</comment>
<name>F6ZPC8_MACMU</name>
<evidence type="ECO:0000256" key="13">
    <source>
        <dbReference type="ARBA" id="ARBA00046927"/>
    </source>
</evidence>
<evidence type="ECO:0000256" key="11">
    <source>
        <dbReference type="ARBA" id="ARBA00023180"/>
    </source>
</evidence>
<dbReference type="FunCoup" id="F6ZPC8">
    <property type="interactions" value="380"/>
</dbReference>
<reference evidence="18" key="4">
    <citation type="submission" date="2025-09" db="UniProtKB">
        <authorList>
            <consortium name="Ensembl"/>
        </authorList>
    </citation>
    <scope>IDENTIFICATION</scope>
    <source>
        <strain evidence="18">17573</strain>
    </source>
</reference>
<evidence type="ECO:0000256" key="12">
    <source>
        <dbReference type="ARBA" id="ARBA00023183"/>
    </source>
</evidence>
<evidence type="ECO:0000256" key="10">
    <source>
        <dbReference type="ARBA" id="ARBA00023136"/>
    </source>
</evidence>
<evidence type="ECO:0000256" key="6">
    <source>
        <dbReference type="ARBA" id="ARBA00022824"/>
    </source>
</evidence>
<dbReference type="InterPro" id="IPR022764">
    <property type="entry name" value="Peptidase_S54_rhomboid_dom"/>
</dbReference>
<keyword evidence="9" id="KW-0333">Golgi apparatus</keyword>
<sequence>MSEARRDSTSSLQRKKPPWLKLDIPSAAPPTAEEPSFLQVGPGQQGLWAPPVQYPHHDPVAQPLRRQAFLRSVSMPAETAHISSPHHELRRSVLQRQTSITQTIRRGTADWFGVSKDSDSTQKWQRKSIRHCSQRYGKLKPQVLRELDLPSQDNVSLTSTETPPPLYVGPCQLGMQKIIDPLARGRAFRVADDTAEGLSAPHTPVTPGAASLCSFSSSRSGFHRLPRRRKRESVAKMSFRAAAALMKGRSVRDGTLRRAQRRSFTPASFLEEDTTDFPDELDTSFFAREGILHEELSTYPDEVFESPSEAALKDWEKAPEQADLTGGALDRSELERSHLMLPLERGWRKQKEGAAAPQPKVRLRQEVVSTAGPRRGQRIAVPVRKLFAREKRPYGLGMVGRLTNRTYRKRIDSFVKRQIEDMDDHRPFFTYWLTFVHSLVTILAVCIYGIAPVGFSQHETVDSVLRNRGVYENVKYVQQENFWIGPSSEALIHLGAKFSPCMRQDPQVHSFIRSAREREKHSACCVRNDRSGCVQTSEEECSSTLAVWVKWPIHPSAPELAGHKRQFGSVCHQDPRVCDEPSSEDPHEWPEDITKWPICTKNSAGNHTNHPHMDCVITGRPCCIGTKGRCEITSREYCDFMRGYFHEEATLCSQMTVLRDLEKLAGWHRIAIIYLLSGVTGNLASAIFLPYRAEVGPAGSQFGILACLFVELFQSWQILARPWRAFFKLLAVVLFLFTFGLLPWIDNFAHISGFISGLFLSFAFLPYISFGKFDLYRKRCQIIIFQVVFLGLLAGLVVLFYFYPVRCEWCEFLTCIPFTDKFCEKYELDAQLH</sequence>